<evidence type="ECO:0000256" key="2">
    <source>
        <dbReference type="SAM" id="MobiDB-lite"/>
    </source>
</evidence>
<dbReference type="Pfam" id="PF13181">
    <property type="entry name" value="TPR_8"/>
    <property type="match status" value="1"/>
</dbReference>
<proteinExistence type="predicted"/>
<dbReference type="Proteomes" id="UP000592294">
    <property type="component" value="Unassembled WGS sequence"/>
</dbReference>
<dbReference type="InterPro" id="IPR011990">
    <property type="entry name" value="TPR-like_helical_dom_sf"/>
</dbReference>
<dbReference type="EMBL" id="JABZEO010000006">
    <property type="protein sequence ID" value="NVZ09742.1"/>
    <property type="molecule type" value="Genomic_DNA"/>
</dbReference>
<evidence type="ECO:0000313" key="4">
    <source>
        <dbReference type="Proteomes" id="UP000592294"/>
    </source>
</evidence>
<dbReference type="SUPFAM" id="SSF48452">
    <property type="entry name" value="TPR-like"/>
    <property type="match status" value="1"/>
</dbReference>
<dbReference type="InterPro" id="IPR019734">
    <property type="entry name" value="TPR_rpt"/>
</dbReference>
<evidence type="ECO:0000256" key="1">
    <source>
        <dbReference type="PROSITE-ProRule" id="PRU00339"/>
    </source>
</evidence>
<dbReference type="Gene3D" id="1.25.40.10">
    <property type="entry name" value="Tetratricopeptide repeat domain"/>
    <property type="match status" value="2"/>
</dbReference>
<name>A0A850REY0_9GAMM</name>
<dbReference type="PROSITE" id="PS50005">
    <property type="entry name" value="TPR"/>
    <property type="match status" value="1"/>
</dbReference>
<dbReference type="AlphaFoldDB" id="A0A850REY0"/>
<keyword evidence="4" id="KW-1185">Reference proteome</keyword>
<keyword evidence="1" id="KW-0802">TPR repeat</keyword>
<evidence type="ECO:0008006" key="5">
    <source>
        <dbReference type="Google" id="ProtNLM"/>
    </source>
</evidence>
<dbReference type="Pfam" id="PF04910">
    <property type="entry name" value="Tcf25"/>
    <property type="match status" value="1"/>
</dbReference>
<feature type="region of interest" description="Disordered" evidence="2">
    <location>
        <begin position="368"/>
        <end position="394"/>
    </location>
</feature>
<dbReference type="RefSeq" id="WP_176976493.1">
    <property type="nucleotide sequence ID" value="NZ_JABZEO010000006.1"/>
</dbReference>
<comment type="caution">
    <text evidence="3">The sequence shown here is derived from an EMBL/GenBank/DDBJ whole genome shotgun (WGS) entry which is preliminary data.</text>
</comment>
<protein>
    <recommendedName>
        <fullName evidence="5">Tetratricopeptide repeat protein</fullName>
    </recommendedName>
</protein>
<accession>A0A850REY0</accession>
<feature type="repeat" description="TPR" evidence="1">
    <location>
        <begin position="217"/>
        <end position="250"/>
    </location>
</feature>
<gene>
    <name evidence="3" type="ORF">HW932_10760</name>
</gene>
<evidence type="ECO:0000313" key="3">
    <source>
        <dbReference type="EMBL" id="NVZ09742.1"/>
    </source>
</evidence>
<dbReference type="InterPro" id="IPR006994">
    <property type="entry name" value="TCF25/Rqc1"/>
</dbReference>
<organism evidence="3 4">
    <name type="scientific">Allochromatium humboldtianum</name>
    <dbReference type="NCBI Taxonomy" id="504901"/>
    <lineage>
        <taxon>Bacteria</taxon>
        <taxon>Pseudomonadati</taxon>
        <taxon>Pseudomonadota</taxon>
        <taxon>Gammaproteobacteria</taxon>
        <taxon>Chromatiales</taxon>
        <taxon>Chromatiaceae</taxon>
        <taxon>Allochromatium</taxon>
    </lineage>
</organism>
<reference evidence="3 4" key="1">
    <citation type="submission" date="2020-06" db="EMBL/GenBank/DDBJ databases">
        <title>Whole-genome sequence of Allochromatium humboldtianum DSM 21881, type strain.</title>
        <authorList>
            <person name="Kyndt J.A."/>
            <person name="Meyer T.E."/>
        </authorList>
    </citation>
    <scope>NUCLEOTIDE SEQUENCE [LARGE SCALE GENOMIC DNA]</scope>
    <source>
        <strain evidence="3 4">DSM 21881</strain>
    </source>
</reference>
<sequence>MIQHDAADAERFEQVIVESVRHILEYPDPRDYIDWADDYIPATLGLWDSSLDPGEIVRLTRMLATLIWNATPLPSNAFQPRPLPQPEPEEPCLCGSGFAYGECCGNLDELPHLSTELVWDIVIELLSEDGVRAALASGAIPEPLLARIADRWLDEDRPGRVVTLLEPLFAGALDALDGRYEPALDLLCDAYDRLDHWRKKLTLLQRVCEEGGRALQSAAWQRLGTMNIDAGDYDLAQMAFTAAQRSDPDSPGTALLEITLLVAQHKDDLARERARFWLHRFKRLGVESESFLEFLKQVVVDPQEAMVNTQADVLDPALVDLHDWVAVAMARPLPDYGLVKRRPPRARTPTQPRSTHTQFELFEGLEARTPPASETDDAEALPDAWSDTGRPVGLRAPSEVRASEDLWRRLYPGGKPRSIHLTLAEELDVWSEPGWLDHLLGHPELADSLDVLDDLATALYVHPESALPWIAHALLTPVLDRAWSILQQVLPPDAGRQLPWSIEANRPALRLLFRRYLAQSQEGQAEEARRTLETLLRLNPQDNHGARAELMNLYLRDGEDERALALARRFPDDLLADLAYGEVLALYRLGREERARTVLQTAMRRLPRIPRYLTRKRIKQPRLDPLGVTLGGEDQAWLYREAMRDVWAAEPGVLDWLKRCLV</sequence>